<evidence type="ECO:0000256" key="2">
    <source>
        <dbReference type="SAM" id="Phobius"/>
    </source>
</evidence>
<keyword evidence="4" id="KW-1185">Reference proteome</keyword>
<gene>
    <name evidence="3" type="ORF">Q5716_02790</name>
</gene>
<feature type="transmembrane region" description="Helical" evidence="2">
    <location>
        <begin position="44"/>
        <end position="66"/>
    </location>
</feature>
<feature type="region of interest" description="Disordered" evidence="1">
    <location>
        <begin position="1"/>
        <end position="26"/>
    </location>
</feature>
<evidence type="ECO:0000256" key="1">
    <source>
        <dbReference type="SAM" id="MobiDB-lite"/>
    </source>
</evidence>
<proteinExistence type="predicted"/>
<keyword evidence="2" id="KW-0472">Membrane</keyword>
<name>A0ABT9BJF2_9MICO</name>
<comment type="caution">
    <text evidence="3">The sequence shown here is derived from an EMBL/GenBank/DDBJ whole genome shotgun (WGS) entry which is preliminary data.</text>
</comment>
<dbReference type="Pfam" id="PF18986">
    <property type="entry name" value="DUF5719"/>
    <property type="match status" value="1"/>
</dbReference>
<dbReference type="Proteomes" id="UP001241072">
    <property type="component" value="Unassembled WGS sequence"/>
</dbReference>
<organism evidence="3 4">
    <name type="scientific">Antiquaquibacter soli</name>
    <dbReference type="NCBI Taxonomy" id="3064523"/>
    <lineage>
        <taxon>Bacteria</taxon>
        <taxon>Bacillati</taxon>
        <taxon>Actinomycetota</taxon>
        <taxon>Actinomycetes</taxon>
        <taxon>Micrococcales</taxon>
        <taxon>Microbacteriaceae</taxon>
        <taxon>Antiquaquibacter</taxon>
    </lineage>
</organism>
<feature type="region of interest" description="Disordered" evidence="1">
    <location>
        <begin position="99"/>
        <end position="156"/>
    </location>
</feature>
<evidence type="ECO:0000313" key="4">
    <source>
        <dbReference type="Proteomes" id="UP001241072"/>
    </source>
</evidence>
<keyword evidence="2" id="KW-0812">Transmembrane</keyword>
<protein>
    <submittedName>
        <fullName evidence="3">DUF5719 family protein</fullName>
    </submittedName>
</protein>
<keyword evidence="2" id="KW-1133">Transmembrane helix</keyword>
<dbReference type="EMBL" id="JAUQUB010000001">
    <property type="protein sequence ID" value="MDO7881147.1"/>
    <property type="molecule type" value="Genomic_DNA"/>
</dbReference>
<dbReference type="RefSeq" id="WP_305001562.1">
    <property type="nucleotide sequence ID" value="NZ_JAUQUB010000001.1"/>
</dbReference>
<dbReference type="InterPro" id="IPR043777">
    <property type="entry name" value="DUF5719"/>
</dbReference>
<reference evidence="3 4" key="1">
    <citation type="submission" date="2023-07" db="EMBL/GenBank/DDBJ databases">
        <title>Protaetiibacter sp. nov WY-16 isolated from soil.</title>
        <authorList>
            <person name="Liu B."/>
            <person name="Wan Y."/>
        </authorList>
    </citation>
    <scope>NUCLEOTIDE SEQUENCE [LARGE SCALE GENOMIC DNA]</scope>
    <source>
        <strain evidence="3 4">WY-16</strain>
    </source>
</reference>
<sequence length="511" mass="50951">MTDIEPTGDAVERDDPFVDQPDEDFRESRAPVTVRGVAIVGARVVTGAIGIGVAAAAIAVAALVPLPRVASQAPSELVVPVPTAQQLVCAGPLLRLSDESGQEATQASPIGVPELASDSSSGAVTSDPLDQSDAGSGGTDAAPRVISTPPNEADPSERILLSGAQSQSVSDGDFVGLAAADCGVASADVWLAGGATTVGRTTLLTLNNPTEVPATVDLELFGENGPIVAPGTSGIVVPPSGQRVLSLAGFAPDVESPVVHVTSAGGQVVAELQQSIVRGLVAGGAEIVGPTQSPSLETVIPGLVISGGADIEENLGLGPGFEDLQTVLRVFVPGEEPAQATIRVIPEDGVGTGTSFEFEFDAGLVQDVPIPDLADGTYTVRVDSEVPLLAAARASAASGDGTDVVWLPAAPALGEVAAVTIAPGPSPRLHLANPTTAPVTVELVGADGGDDSEVEVAAGAAVSVSVDPGASYVLSGFDRLFASVSLVDGAQIAGYVVRPPGVGSSPILIYP</sequence>
<accession>A0ABT9BJF2</accession>
<evidence type="ECO:0000313" key="3">
    <source>
        <dbReference type="EMBL" id="MDO7881147.1"/>
    </source>
</evidence>